<feature type="chain" id="PRO_5035418302" description="Cyanovirin-N domain-containing protein" evidence="1">
    <location>
        <begin position="18"/>
        <end position="124"/>
    </location>
</feature>
<feature type="signal peptide" evidence="1">
    <location>
        <begin position="1"/>
        <end position="17"/>
    </location>
</feature>
<keyword evidence="1" id="KW-0732">Signal</keyword>
<sequence length="124" mass="13373">MKIISIVCVSILQIVTANPILSRTAAKCGAPADDVCAQFVYANGTVSQNIVITDGGCAEVRDPSGISGIRVYDCWCNLWNAQSTAGCNNGNDETVDQIPQCTGLVDRKQKGWQWDPTHVSCWKP</sequence>
<dbReference type="Proteomes" id="UP000813461">
    <property type="component" value="Unassembled WGS sequence"/>
</dbReference>
<reference evidence="2" key="1">
    <citation type="journal article" date="2021" name="Nat. Commun.">
        <title>Genetic determinants of endophytism in the Arabidopsis root mycobiome.</title>
        <authorList>
            <person name="Mesny F."/>
            <person name="Miyauchi S."/>
            <person name="Thiergart T."/>
            <person name="Pickel B."/>
            <person name="Atanasova L."/>
            <person name="Karlsson M."/>
            <person name="Huettel B."/>
            <person name="Barry K.W."/>
            <person name="Haridas S."/>
            <person name="Chen C."/>
            <person name="Bauer D."/>
            <person name="Andreopoulos W."/>
            <person name="Pangilinan J."/>
            <person name="LaButti K."/>
            <person name="Riley R."/>
            <person name="Lipzen A."/>
            <person name="Clum A."/>
            <person name="Drula E."/>
            <person name="Henrissat B."/>
            <person name="Kohler A."/>
            <person name="Grigoriev I.V."/>
            <person name="Martin F.M."/>
            <person name="Hacquard S."/>
        </authorList>
    </citation>
    <scope>NUCLEOTIDE SEQUENCE</scope>
    <source>
        <strain evidence="2">MPI-SDFR-AT-0120</strain>
    </source>
</reference>
<name>A0A8K0RMU9_9PLEO</name>
<evidence type="ECO:0000313" key="2">
    <source>
        <dbReference type="EMBL" id="KAH7096063.1"/>
    </source>
</evidence>
<dbReference type="AlphaFoldDB" id="A0A8K0RMU9"/>
<dbReference type="EMBL" id="JAGMVJ010000001">
    <property type="protein sequence ID" value="KAH7096063.1"/>
    <property type="molecule type" value="Genomic_DNA"/>
</dbReference>
<accession>A0A8K0RMU9</accession>
<organism evidence="2 3">
    <name type="scientific">Paraphoma chrysanthemicola</name>
    <dbReference type="NCBI Taxonomy" id="798071"/>
    <lineage>
        <taxon>Eukaryota</taxon>
        <taxon>Fungi</taxon>
        <taxon>Dikarya</taxon>
        <taxon>Ascomycota</taxon>
        <taxon>Pezizomycotina</taxon>
        <taxon>Dothideomycetes</taxon>
        <taxon>Pleosporomycetidae</taxon>
        <taxon>Pleosporales</taxon>
        <taxon>Pleosporineae</taxon>
        <taxon>Phaeosphaeriaceae</taxon>
        <taxon>Paraphoma</taxon>
    </lineage>
</organism>
<dbReference type="OrthoDB" id="3786906at2759"/>
<evidence type="ECO:0000313" key="3">
    <source>
        <dbReference type="Proteomes" id="UP000813461"/>
    </source>
</evidence>
<comment type="caution">
    <text evidence="2">The sequence shown here is derived from an EMBL/GenBank/DDBJ whole genome shotgun (WGS) entry which is preliminary data.</text>
</comment>
<gene>
    <name evidence="2" type="ORF">FB567DRAFT_587339</name>
</gene>
<proteinExistence type="predicted"/>
<protein>
    <recommendedName>
        <fullName evidence="4">Cyanovirin-N domain-containing protein</fullName>
    </recommendedName>
</protein>
<keyword evidence="3" id="KW-1185">Reference proteome</keyword>
<evidence type="ECO:0008006" key="4">
    <source>
        <dbReference type="Google" id="ProtNLM"/>
    </source>
</evidence>
<evidence type="ECO:0000256" key="1">
    <source>
        <dbReference type="SAM" id="SignalP"/>
    </source>
</evidence>